<dbReference type="InterPro" id="IPR013321">
    <property type="entry name" value="Arc_rbn_hlx_hlx"/>
</dbReference>
<proteinExistence type="predicted"/>
<protein>
    <recommendedName>
        <fullName evidence="4">EndoA inhibitor</fullName>
    </recommendedName>
</protein>
<dbReference type="Gene3D" id="1.10.1220.10">
    <property type="entry name" value="Met repressor-like"/>
    <property type="match status" value="1"/>
</dbReference>
<accession>A0A377FX31</accession>
<dbReference type="OrthoDB" id="1634058at2"/>
<dbReference type="RefSeq" id="WP_024372093.1">
    <property type="nucleotide sequence ID" value="NZ_UGGP01000001.1"/>
</dbReference>
<feature type="region of interest" description="Disordered" evidence="1">
    <location>
        <begin position="1"/>
        <end position="25"/>
    </location>
</feature>
<dbReference type="Proteomes" id="UP000254060">
    <property type="component" value="Unassembled WGS sequence"/>
</dbReference>
<evidence type="ECO:0008006" key="4">
    <source>
        <dbReference type="Google" id="ProtNLM"/>
    </source>
</evidence>
<gene>
    <name evidence="2" type="ORF">NCTC13163_02741</name>
</gene>
<organism evidence="2 3">
    <name type="scientific">Exiguobacterium aurantiacum</name>
    <dbReference type="NCBI Taxonomy" id="33987"/>
    <lineage>
        <taxon>Bacteria</taxon>
        <taxon>Bacillati</taxon>
        <taxon>Bacillota</taxon>
        <taxon>Bacilli</taxon>
        <taxon>Bacillales</taxon>
        <taxon>Bacillales Family XII. Incertae Sedis</taxon>
        <taxon>Exiguobacterium</taxon>
    </lineage>
</organism>
<dbReference type="AlphaFoldDB" id="A0A377FX31"/>
<name>A0A377FX31_9BACL</name>
<evidence type="ECO:0000313" key="3">
    <source>
        <dbReference type="Proteomes" id="UP000254060"/>
    </source>
</evidence>
<sequence length="92" mass="10269">MLKQQTAGALASVPDRFSQHGGPISMKDRESLSLNDVVTYLSKEIADRQQTLREELAKGYQEMAAFNLNMAEEMLMIETEAEHALLRQVSGV</sequence>
<evidence type="ECO:0000313" key="2">
    <source>
        <dbReference type="EMBL" id="STO09308.1"/>
    </source>
</evidence>
<dbReference type="EMBL" id="UGGP01000001">
    <property type="protein sequence ID" value="STO09308.1"/>
    <property type="molecule type" value="Genomic_DNA"/>
</dbReference>
<dbReference type="GO" id="GO:0006355">
    <property type="term" value="P:regulation of DNA-templated transcription"/>
    <property type="evidence" value="ECO:0007669"/>
    <property type="project" value="InterPro"/>
</dbReference>
<evidence type="ECO:0000256" key="1">
    <source>
        <dbReference type="SAM" id="MobiDB-lite"/>
    </source>
</evidence>
<dbReference type="STRING" id="1397694.GCA_000702585_00166"/>
<reference evidence="2 3" key="1">
    <citation type="submission" date="2018-06" db="EMBL/GenBank/DDBJ databases">
        <authorList>
            <consortium name="Pathogen Informatics"/>
            <person name="Doyle S."/>
        </authorList>
    </citation>
    <scope>NUCLEOTIDE SEQUENCE [LARGE SCALE GENOMIC DNA]</scope>
    <source>
        <strain evidence="2 3">NCTC13163</strain>
    </source>
</reference>